<dbReference type="OrthoDB" id="9812676at2"/>
<dbReference type="PANTHER" id="PTHR45266:SF3">
    <property type="entry name" value="OXALOACETATE DECARBOXYLASE ALPHA CHAIN"/>
    <property type="match status" value="1"/>
</dbReference>
<name>A0A2D0NFE2_FLAN2</name>
<keyword evidence="4" id="KW-1185">Reference proteome</keyword>
<dbReference type="InterPro" id="IPR000089">
    <property type="entry name" value="Biotin_lipoyl"/>
</dbReference>
<proteinExistence type="predicted"/>
<evidence type="ECO:0000313" key="4">
    <source>
        <dbReference type="Proteomes" id="UP000223913"/>
    </source>
</evidence>
<dbReference type="InterPro" id="IPR050709">
    <property type="entry name" value="Biotin_Carboxyl_Carrier/Decarb"/>
</dbReference>
<dbReference type="AlphaFoldDB" id="A0A2D0NFE2"/>
<comment type="caution">
    <text evidence="3">The sequence shown here is derived from an EMBL/GenBank/DDBJ whole genome shotgun (WGS) entry which is preliminary data.</text>
</comment>
<gene>
    <name evidence="3" type="ORF">CRP01_07590</name>
</gene>
<dbReference type="CDD" id="cd06850">
    <property type="entry name" value="biotinyl_domain"/>
    <property type="match status" value="1"/>
</dbReference>
<protein>
    <submittedName>
        <fullName evidence="3">Acetyl-CoA carboxylase biotin carboxyl carrier protein subunit</fullName>
    </submittedName>
</protein>
<sequence length="157" mass="17600">MKYKAIVDEQFEFADLSSEGIDLIPTGEGRFHVLAGRKAYEAVLHAVDWDKRVLKLQLNGKLFTVRLEDEYDQLIDQLGLQVTNQHQMKDIKAPMPGLVLKIEVAEGQEVQTGDLLVVLEAMKMENVIKAVADGKIKSIHTEEGNAVEKGQLLIEME</sequence>
<keyword evidence="1" id="KW-0092">Biotin</keyword>
<organism evidence="3 4">
    <name type="scientific">Flavilitoribacter nigricans (strain ATCC 23147 / DSM 23189 / NBRC 102662 / NCIMB 1420 / SS-2)</name>
    <name type="common">Lewinella nigricans</name>
    <dbReference type="NCBI Taxonomy" id="1122177"/>
    <lineage>
        <taxon>Bacteria</taxon>
        <taxon>Pseudomonadati</taxon>
        <taxon>Bacteroidota</taxon>
        <taxon>Saprospiria</taxon>
        <taxon>Saprospirales</taxon>
        <taxon>Lewinellaceae</taxon>
        <taxon>Flavilitoribacter</taxon>
    </lineage>
</organism>
<evidence type="ECO:0000259" key="2">
    <source>
        <dbReference type="PROSITE" id="PS50968"/>
    </source>
</evidence>
<dbReference type="InterPro" id="IPR001882">
    <property type="entry name" value="Biotin_BS"/>
</dbReference>
<dbReference type="PROSITE" id="PS50968">
    <property type="entry name" value="BIOTINYL_LIPOYL"/>
    <property type="match status" value="1"/>
</dbReference>
<evidence type="ECO:0000256" key="1">
    <source>
        <dbReference type="ARBA" id="ARBA00023267"/>
    </source>
</evidence>
<dbReference type="RefSeq" id="WP_099149422.1">
    <property type="nucleotide sequence ID" value="NZ_PDUD01000011.1"/>
</dbReference>
<accession>A0A2D0NFE2</accession>
<dbReference type="InterPro" id="IPR011053">
    <property type="entry name" value="Single_hybrid_motif"/>
</dbReference>
<dbReference type="PROSITE" id="PS00188">
    <property type="entry name" value="BIOTIN"/>
    <property type="match status" value="1"/>
</dbReference>
<dbReference type="FunFam" id="2.40.50.100:FF:000003">
    <property type="entry name" value="Acetyl-CoA carboxylase biotin carboxyl carrier protein"/>
    <property type="match status" value="1"/>
</dbReference>
<dbReference type="PANTHER" id="PTHR45266">
    <property type="entry name" value="OXALOACETATE DECARBOXYLASE ALPHA CHAIN"/>
    <property type="match status" value="1"/>
</dbReference>
<evidence type="ECO:0000313" key="3">
    <source>
        <dbReference type="EMBL" id="PHN07086.1"/>
    </source>
</evidence>
<dbReference type="SUPFAM" id="SSF51230">
    <property type="entry name" value="Single hybrid motif"/>
    <property type="match status" value="1"/>
</dbReference>
<dbReference type="Pfam" id="PF00364">
    <property type="entry name" value="Biotin_lipoyl"/>
    <property type="match status" value="1"/>
</dbReference>
<feature type="domain" description="Lipoyl-binding" evidence="2">
    <location>
        <begin position="88"/>
        <end position="157"/>
    </location>
</feature>
<dbReference type="Proteomes" id="UP000223913">
    <property type="component" value="Unassembled WGS sequence"/>
</dbReference>
<dbReference type="Gene3D" id="2.40.50.100">
    <property type="match status" value="1"/>
</dbReference>
<dbReference type="EMBL" id="PDUD01000011">
    <property type="protein sequence ID" value="PHN07086.1"/>
    <property type="molecule type" value="Genomic_DNA"/>
</dbReference>
<reference evidence="3 4" key="1">
    <citation type="submission" date="2017-10" db="EMBL/GenBank/DDBJ databases">
        <title>The draft genome sequence of Lewinella nigricans NBRC 102662.</title>
        <authorList>
            <person name="Wang K."/>
        </authorList>
    </citation>
    <scope>NUCLEOTIDE SEQUENCE [LARGE SCALE GENOMIC DNA]</scope>
    <source>
        <strain evidence="3 4">NBRC 102662</strain>
    </source>
</reference>